<evidence type="ECO:0000256" key="13">
    <source>
        <dbReference type="RuleBase" id="RU364066"/>
    </source>
</evidence>
<keyword evidence="4 13" id="KW-0004">4Fe-4S</keyword>
<evidence type="ECO:0000256" key="6">
    <source>
        <dbReference type="ARBA" id="ARBA00022643"/>
    </source>
</evidence>
<comment type="similarity">
    <text evidence="3 13">Belongs to the complex I 51 kDa subunit family.</text>
</comment>
<organism evidence="15 16">
    <name type="scientific">Pedobacter ginsengiterrae</name>
    <dbReference type="NCBI Taxonomy" id="871696"/>
    <lineage>
        <taxon>Bacteria</taxon>
        <taxon>Pseudomonadati</taxon>
        <taxon>Bacteroidota</taxon>
        <taxon>Sphingobacteriia</taxon>
        <taxon>Sphingobacteriales</taxon>
        <taxon>Sphingobacteriaceae</taxon>
        <taxon>Pedobacter</taxon>
    </lineage>
</organism>
<dbReference type="PANTHER" id="PTHR43578">
    <property type="entry name" value="NADH-QUINONE OXIDOREDUCTASE SUBUNIT F"/>
    <property type="match status" value="1"/>
</dbReference>
<evidence type="ECO:0000256" key="3">
    <source>
        <dbReference type="ARBA" id="ARBA00007523"/>
    </source>
</evidence>
<keyword evidence="8" id="KW-1278">Translocase</keyword>
<gene>
    <name evidence="15" type="primary">nuoF</name>
    <name evidence="15" type="ORF">GCM10022246_36900</name>
</gene>
<dbReference type="EMBL" id="BAABAK010000020">
    <property type="protein sequence ID" value="GAA3981425.1"/>
    <property type="molecule type" value="Genomic_DNA"/>
</dbReference>
<dbReference type="SMART" id="SM00928">
    <property type="entry name" value="NADH_4Fe-4S"/>
    <property type="match status" value="1"/>
</dbReference>
<evidence type="ECO:0000313" key="15">
    <source>
        <dbReference type="EMBL" id="GAA3981425.1"/>
    </source>
</evidence>
<evidence type="ECO:0000259" key="14">
    <source>
        <dbReference type="SMART" id="SM00928"/>
    </source>
</evidence>
<dbReference type="PANTHER" id="PTHR43578:SF3">
    <property type="entry name" value="NADH-QUINONE OXIDOREDUCTASE SUBUNIT F"/>
    <property type="match status" value="1"/>
</dbReference>
<comment type="caution">
    <text evidence="15">The sequence shown here is derived from an EMBL/GenBank/DDBJ whole genome shotgun (WGS) entry which is preliminary data.</text>
</comment>
<evidence type="ECO:0000256" key="11">
    <source>
        <dbReference type="ARBA" id="ARBA00023027"/>
    </source>
</evidence>
<keyword evidence="13" id="KW-0874">Quinone</keyword>
<keyword evidence="9 13" id="KW-0408">Iron</keyword>
<evidence type="ECO:0000256" key="5">
    <source>
        <dbReference type="ARBA" id="ARBA00022630"/>
    </source>
</evidence>
<evidence type="ECO:0000313" key="16">
    <source>
        <dbReference type="Proteomes" id="UP001501081"/>
    </source>
</evidence>
<keyword evidence="11 13" id="KW-0520">NAD</keyword>
<dbReference type="InterPro" id="IPR037207">
    <property type="entry name" value="Nuop51_4Fe4S-bd_sf"/>
</dbReference>
<evidence type="ECO:0000256" key="9">
    <source>
        <dbReference type="ARBA" id="ARBA00023004"/>
    </source>
</evidence>
<evidence type="ECO:0000256" key="12">
    <source>
        <dbReference type="ARBA" id="ARBA00047712"/>
    </source>
</evidence>
<keyword evidence="7 13" id="KW-0479">Metal-binding</keyword>
<dbReference type="Gene3D" id="6.10.250.1450">
    <property type="match status" value="1"/>
</dbReference>
<dbReference type="EC" id="7.1.1.-" evidence="13"/>
<dbReference type="NCBIfam" id="TIGR01959">
    <property type="entry name" value="nuoF_fam"/>
    <property type="match status" value="1"/>
</dbReference>
<keyword evidence="5 13" id="KW-0285">Flavoprotein</keyword>
<dbReference type="InterPro" id="IPR001949">
    <property type="entry name" value="NADH-UbQ_OxRdtase_51kDa_CS"/>
</dbReference>
<dbReference type="InterPro" id="IPR037225">
    <property type="entry name" value="Nuo51_FMN-bd_sf"/>
</dbReference>
<evidence type="ECO:0000256" key="7">
    <source>
        <dbReference type="ARBA" id="ARBA00022723"/>
    </source>
</evidence>
<accession>A0ABP7QEZ5</accession>
<dbReference type="Gene3D" id="1.20.1440.230">
    <property type="entry name" value="NADH-ubiquinone oxidoreductase 51kDa subunit, iron-sulphur binding domain"/>
    <property type="match status" value="1"/>
</dbReference>
<dbReference type="SUPFAM" id="SSF142019">
    <property type="entry name" value="Nqo1 FMN-binding domain-like"/>
    <property type="match status" value="1"/>
</dbReference>
<dbReference type="Gene3D" id="3.10.20.600">
    <property type="match status" value="1"/>
</dbReference>
<dbReference type="SUPFAM" id="SSF142984">
    <property type="entry name" value="Nqo1 middle domain-like"/>
    <property type="match status" value="1"/>
</dbReference>
<keyword evidence="6 13" id="KW-0288">FMN</keyword>
<dbReference type="Proteomes" id="UP001501081">
    <property type="component" value="Unassembled WGS sequence"/>
</dbReference>
<dbReference type="InterPro" id="IPR011538">
    <property type="entry name" value="Nuo51_FMN-bd"/>
</dbReference>
<dbReference type="Gene3D" id="3.40.50.11540">
    <property type="entry name" value="NADH-ubiquinone oxidoreductase 51kDa subunit"/>
    <property type="match status" value="1"/>
</dbReference>
<comment type="catalytic activity">
    <reaction evidence="12 13">
        <text>a quinone + NADH + 5 H(+)(in) = a quinol + NAD(+) + 4 H(+)(out)</text>
        <dbReference type="Rhea" id="RHEA:57888"/>
        <dbReference type="ChEBI" id="CHEBI:15378"/>
        <dbReference type="ChEBI" id="CHEBI:24646"/>
        <dbReference type="ChEBI" id="CHEBI:57540"/>
        <dbReference type="ChEBI" id="CHEBI:57945"/>
        <dbReference type="ChEBI" id="CHEBI:132124"/>
    </reaction>
</comment>
<sequence>MSRKLLLEHINVPGINTLEVYRQKGGYRAVEKALKTLTPEEIVEEVKKSGLRGRGGAGFPTGMKWSFLAKPEGVARYLVCNADESEPGTFKDRYLMTYIPHALIEGMIVASFALGAKVSYIYVRGEMMPQIRILEKAIAEAKAAGWLGKNILGTGYDLELYVQPGGGAYICGEETALLESLEGKRGNPRIKPPFPAIAGLYGCPTVVNNVESIAAVVPIINDGGDEYAKIGIGRSTGTKLISASGNLVKPGVYEIELGLPVEEFIYSDEYCGGIANGKRLKATVAGGSSVPVLPANLTLKYANGEPRLMSYESLSEGGFATGTMMGSGGFIAFDEDQCMVRNTWNFSRFYHHESCGQCSPCREGTGWMEKVLHKIEHGHGTMSDVDLLWDIQRKIEGNTICPLGDAAAWPVASAIRHFRDEFEWHIKEPVKSQQQNYGIANYAVPIEKVVVTEEK</sequence>
<protein>
    <recommendedName>
        <fullName evidence="13">NADH-quinone oxidoreductase subunit F</fullName>
        <ecNumber evidence="13">7.1.1.-</ecNumber>
    </recommendedName>
</protein>
<evidence type="ECO:0000256" key="4">
    <source>
        <dbReference type="ARBA" id="ARBA00022485"/>
    </source>
</evidence>
<evidence type="ECO:0000256" key="10">
    <source>
        <dbReference type="ARBA" id="ARBA00023014"/>
    </source>
</evidence>
<dbReference type="InterPro" id="IPR011537">
    <property type="entry name" value="NADH-UbQ_OxRdtase_suF"/>
</dbReference>
<comment type="function">
    <text evidence="13">NDH-1 shuttles electrons from NADH, via FMN and iron-sulfur (Fe-S) centers, to quinones in the respiratory chain.</text>
</comment>
<reference evidence="16" key="1">
    <citation type="journal article" date="2019" name="Int. J. Syst. Evol. Microbiol.">
        <title>The Global Catalogue of Microorganisms (GCM) 10K type strain sequencing project: providing services to taxonomists for standard genome sequencing and annotation.</title>
        <authorList>
            <consortium name="The Broad Institute Genomics Platform"/>
            <consortium name="The Broad Institute Genome Sequencing Center for Infectious Disease"/>
            <person name="Wu L."/>
            <person name="Ma J."/>
        </authorList>
    </citation>
    <scope>NUCLEOTIDE SEQUENCE [LARGE SCALE GENOMIC DNA]</scope>
    <source>
        <strain evidence="16">JCM 17338</strain>
    </source>
</reference>
<comment type="cofactor">
    <cofactor evidence="1 13">
        <name>FMN</name>
        <dbReference type="ChEBI" id="CHEBI:58210"/>
    </cofactor>
</comment>
<evidence type="ECO:0000256" key="1">
    <source>
        <dbReference type="ARBA" id="ARBA00001917"/>
    </source>
</evidence>
<evidence type="ECO:0000256" key="8">
    <source>
        <dbReference type="ARBA" id="ARBA00022967"/>
    </source>
</evidence>
<comment type="cofactor">
    <cofactor evidence="2 13">
        <name>[4Fe-4S] cluster</name>
        <dbReference type="ChEBI" id="CHEBI:49883"/>
    </cofactor>
</comment>
<keyword evidence="16" id="KW-1185">Reference proteome</keyword>
<dbReference type="Pfam" id="PF10589">
    <property type="entry name" value="NADH_4Fe-4S"/>
    <property type="match status" value="1"/>
</dbReference>
<dbReference type="SUPFAM" id="SSF140490">
    <property type="entry name" value="Nqo1C-terminal domain-like"/>
    <property type="match status" value="1"/>
</dbReference>
<dbReference type="Pfam" id="PF01512">
    <property type="entry name" value="Complex1_51K"/>
    <property type="match status" value="1"/>
</dbReference>
<dbReference type="PROSITE" id="PS00645">
    <property type="entry name" value="COMPLEX1_51K_2"/>
    <property type="match status" value="1"/>
</dbReference>
<evidence type="ECO:0000256" key="2">
    <source>
        <dbReference type="ARBA" id="ARBA00001966"/>
    </source>
</evidence>
<feature type="domain" description="NADH-ubiquinone oxidoreductase 51kDa subunit iron-sulphur binding" evidence="14">
    <location>
        <begin position="340"/>
        <end position="385"/>
    </location>
</feature>
<dbReference type="RefSeq" id="WP_344769428.1">
    <property type="nucleotide sequence ID" value="NZ_BAABAK010000020.1"/>
</dbReference>
<proteinExistence type="inferred from homology"/>
<keyword evidence="10 13" id="KW-0411">Iron-sulfur</keyword>
<dbReference type="InterPro" id="IPR019575">
    <property type="entry name" value="Nuop51_4Fe4S-bd"/>
</dbReference>
<dbReference type="NCBIfam" id="NF010120">
    <property type="entry name" value="PRK13596.1"/>
    <property type="match status" value="1"/>
</dbReference>
<name>A0ABP7QEZ5_9SPHI</name>